<evidence type="ECO:0000259" key="6">
    <source>
        <dbReference type="Pfam" id="PF25508"/>
    </source>
</evidence>
<dbReference type="GO" id="GO:0099604">
    <property type="term" value="F:ligand-gated calcium channel activity"/>
    <property type="evidence" value="ECO:0007669"/>
    <property type="project" value="TreeGrafter"/>
</dbReference>
<evidence type="ECO:0000256" key="4">
    <source>
        <dbReference type="ARBA" id="ARBA00023136"/>
    </source>
</evidence>
<organism evidence="7 8">
    <name type="scientific">Holothuria leucospilota</name>
    <name type="common">Black long sea cucumber</name>
    <name type="synonym">Mertensiothuria leucospilota</name>
    <dbReference type="NCBI Taxonomy" id="206669"/>
    <lineage>
        <taxon>Eukaryota</taxon>
        <taxon>Metazoa</taxon>
        <taxon>Echinodermata</taxon>
        <taxon>Eleutherozoa</taxon>
        <taxon>Echinozoa</taxon>
        <taxon>Holothuroidea</taxon>
        <taxon>Aspidochirotacea</taxon>
        <taxon>Aspidochirotida</taxon>
        <taxon>Holothuriidae</taxon>
        <taxon>Holothuria</taxon>
    </lineage>
</organism>
<feature type="transmembrane region" description="Helical" evidence="5">
    <location>
        <begin position="399"/>
        <end position="422"/>
    </location>
</feature>
<dbReference type="PANTHER" id="PTHR13800:SF12">
    <property type="entry name" value="TRANSIENT RECEPTOR POTENTIAL CATION CHANNEL SUBFAMILY M MEMBER-LIKE 2"/>
    <property type="match status" value="1"/>
</dbReference>
<keyword evidence="3 5" id="KW-1133">Transmembrane helix</keyword>
<evidence type="ECO:0000256" key="2">
    <source>
        <dbReference type="ARBA" id="ARBA00022692"/>
    </source>
</evidence>
<evidence type="ECO:0000256" key="3">
    <source>
        <dbReference type="ARBA" id="ARBA00022989"/>
    </source>
</evidence>
<feature type="transmembrane region" description="Helical" evidence="5">
    <location>
        <begin position="214"/>
        <end position="233"/>
    </location>
</feature>
<feature type="transmembrane region" description="Helical" evidence="5">
    <location>
        <begin position="282"/>
        <end position="302"/>
    </location>
</feature>
<reference evidence="7" key="1">
    <citation type="submission" date="2021-10" db="EMBL/GenBank/DDBJ databases">
        <title>Tropical sea cucumber genome reveals ecological adaptation and Cuvierian tubules defense mechanism.</title>
        <authorList>
            <person name="Chen T."/>
        </authorList>
    </citation>
    <scope>NUCLEOTIDE SEQUENCE</scope>
    <source>
        <strain evidence="7">Nanhai2018</strain>
        <tissue evidence="7">Muscle</tissue>
    </source>
</reference>
<accession>A0A9Q1H805</accession>
<keyword evidence="7" id="KW-0675">Receptor</keyword>
<dbReference type="Proteomes" id="UP001152320">
    <property type="component" value="Chromosome 9"/>
</dbReference>
<evidence type="ECO:0000313" key="8">
    <source>
        <dbReference type="Proteomes" id="UP001152320"/>
    </source>
</evidence>
<evidence type="ECO:0000313" key="7">
    <source>
        <dbReference type="EMBL" id="KAJ8036464.1"/>
    </source>
</evidence>
<comment type="subcellular location">
    <subcellularLocation>
        <location evidence="1">Membrane</location>
        <topology evidence="1">Multi-pass membrane protein</topology>
    </subcellularLocation>
</comment>
<dbReference type="EMBL" id="JAIZAY010000009">
    <property type="protein sequence ID" value="KAJ8036464.1"/>
    <property type="molecule type" value="Genomic_DNA"/>
</dbReference>
<feature type="transmembrane region" description="Helical" evidence="5">
    <location>
        <begin position="308"/>
        <end position="326"/>
    </location>
</feature>
<comment type="caution">
    <text evidence="7">The sequence shown here is derived from an EMBL/GenBank/DDBJ whole genome shotgun (WGS) entry which is preliminary data.</text>
</comment>
<protein>
    <submittedName>
        <fullName evidence="7">Transient receptor potential cation channel subfamily M member 3</fullName>
    </submittedName>
</protein>
<feature type="domain" description="TRPM-like" evidence="6">
    <location>
        <begin position="41"/>
        <end position="172"/>
    </location>
</feature>
<dbReference type="AlphaFoldDB" id="A0A9Q1H805"/>
<dbReference type="InterPro" id="IPR057366">
    <property type="entry name" value="TRPM-like"/>
</dbReference>
<keyword evidence="2 5" id="KW-0812">Transmembrane</keyword>
<keyword evidence="8" id="KW-1185">Reference proteome</keyword>
<evidence type="ECO:0000256" key="5">
    <source>
        <dbReference type="SAM" id="Phobius"/>
    </source>
</evidence>
<dbReference type="InterPro" id="IPR050927">
    <property type="entry name" value="TRPM"/>
</dbReference>
<keyword evidence="4 5" id="KW-0472">Membrane</keyword>
<dbReference type="GO" id="GO:0005886">
    <property type="term" value="C:plasma membrane"/>
    <property type="evidence" value="ECO:0007669"/>
    <property type="project" value="TreeGrafter"/>
</dbReference>
<dbReference type="OrthoDB" id="310870at2759"/>
<dbReference type="PANTHER" id="PTHR13800">
    <property type="entry name" value="TRANSIENT RECEPTOR POTENTIAL CATION CHANNEL, SUBFAMILY M, MEMBER 6"/>
    <property type="match status" value="1"/>
</dbReference>
<sequence length="529" mass="61911">MSFLAHARLRTGVAARKFGHCEEKSRAAARVCLGALPALKHVRDEGRATLYDVGKIIQALTMDTYQPLYLTDPSRFRRILSSFGSTRSMENQEDELQQMFEQPDQLQPVFHPIRELFILSILLNRKEMARLLWERIDEAIPAALTASKMLKAMASKEDDLDQKENMLQHADEIAIARQREHYTDTTDVDIRDSGRRLTWWQRIKFFYNAPIIKFRFNVLAYFAFLFLFSYIILTDFKEKKVSWKEWFLIVWVASLYTEEFRQIARGEINSWRHRILHWISDYWNMVDVAMLLLFGVGLGLRFSSLPIGTARIILALDLLIFYVRLLQSFTVSRNLGPKLIMIARMSDPHKIFTGVFYQAYFQMYGELFLEEMQAEGCIPNETGNGPDCPEYSWMGTLLLCGYLMLSNVLLLNLLIAMFSYTFSNVQENTDEVWKFQRYEVINEFFGRPPVPPPFIIISHCFLLFRFVLKKCCRCCSIRSSSGKLKQHLSPGEVKQFVFWEAINANNFITKQTQRSEENFEERMKITSER</sequence>
<name>A0A9Q1H805_HOLLE</name>
<gene>
    <name evidence="7" type="ORF">HOLleu_20447</name>
</gene>
<evidence type="ECO:0000256" key="1">
    <source>
        <dbReference type="ARBA" id="ARBA00004141"/>
    </source>
</evidence>
<dbReference type="Pfam" id="PF25508">
    <property type="entry name" value="TRPM2"/>
    <property type="match status" value="1"/>
</dbReference>
<proteinExistence type="predicted"/>